<evidence type="ECO:0000259" key="3">
    <source>
        <dbReference type="Pfam" id="PF18050"/>
    </source>
</evidence>
<feature type="compositionally biased region" description="Low complexity" evidence="1">
    <location>
        <begin position="20"/>
        <end position="42"/>
    </location>
</feature>
<proteinExistence type="predicted"/>
<feature type="region of interest" description="Disordered" evidence="1">
    <location>
        <begin position="20"/>
        <end position="47"/>
    </location>
</feature>
<dbReference type="Pfam" id="PF18050">
    <property type="entry name" value="Cyclophil_like2"/>
    <property type="match status" value="1"/>
</dbReference>
<dbReference type="PROSITE" id="PS51257">
    <property type="entry name" value="PROKAR_LIPOPROTEIN"/>
    <property type="match status" value="1"/>
</dbReference>
<protein>
    <recommendedName>
        <fullName evidence="3">Cyclophilin-like domain-containing protein</fullName>
    </recommendedName>
</protein>
<dbReference type="SUPFAM" id="SSF50891">
    <property type="entry name" value="Cyclophilin-like"/>
    <property type="match status" value="1"/>
</dbReference>
<organism evidence="4 5">
    <name type="scientific">Streptomyces albidoflavus</name>
    <dbReference type="NCBI Taxonomy" id="1886"/>
    <lineage>
        <taxon>Bacteria</taxon>
        <taxon>Bacillati</taxon>
        <taxon>Actinomycetota</taxon>
        <taxon>Actinomycetes</taxon>
        <taxon>Kitasatosporales</taxon>
        <taxon>Streptomycetaceae</taxon>
        <taxon>Streptomyces</taxon>
        <taxon>Streptomyces albidoflavus group</taxon>
    </lineage>
</organism>
<comment type="caution">
    <text evidence="4">The sequence shown here is derived from an EMBL/GenBank/DDBJ whole genome shotgun (WGS) entry which is preliminary data.</text>
</comment>
<gene>
    <name evidence="4" type="ORF">C0Q92_05260</name>
</gene>
<feature type="signal peptide" evidence="2">
    <location>
        <begin position="1"/>
        <end position="24"/>
    </location>
</feature>
<sequence length="170" mass="17723">MRPRRSLARALAATALLPAGTACADGSPHPAPPAQAASATPTDRSTARELRVTLDGRPVGATLHDTPPARDFAKLLPLTLELEDFHDTERVAALPRRLDTSGAPEPVRAGPGDIAYYAPWGNLALFHRDGPAPSADLLVLGRLEAGPGQLGRATRITIEAAPSPAPRSPS</sequence>
<dbReference type="RefSeq" id="WP_008414488.1">
    <property type="nucleotide sequence ID" value="NZ_CP108610.1"/>
</dbReference>
<dbReference type="EMBL" id="PKLL01000004">
    <property type="protein sequence ID" value="RZE27825.1"/>
    <property type="molecule type" value="Genomic_DNA"/>
</dbReference>
<reference evidence="4 5" key="1">
    <citation type="submission" date="2017-12" db="EMBL/GenBank/DDBJ databases">
        <title>Population genomics insights into the ecological differentiation and adaptive evolution in streptomycetes.</title>
        <authorList>
            <person name="Li Y."/>
            <person name="Huang Y."/>
        </authorList>
    </citation>
    <scope>NUCLEOTIDE SEQUENCE [LARGE SCALE GENOMIC DNA]</scope>
    <source>
        <strain evidence="4 5">NBRC 100770</strain>
    </source>
</reference>
<dbReference type="Gene3D" id="2.40.100.20">
    <property type="match status" value="1"/>
</dbReference>
<feature type="chain" id="PRO_5034897618" description="Cyclophilin-like domain-containing protein" evidence="2">
    <location>
        <begin position="25"/>
        <end position="170"/>
    </location>
</feature>
<accession>A0A8G1ZZW7</accession>
<dbReference type="InterPro" id="IPR029000">
    <property type="entry name" value="Cyclophilin-like_dom_sf"/>
</dbReference>
<keyword evidence="2" id="KW-0732">Signal</keyword>
<evidence type="ECO:0000256" key="2">
    <source>
        <dbReference type="SAM" id="SignalP"/>
    </source>
</evidence>
<dbReference type="Proteomes" id="UP000292693">
    <property type="component" value="Unassembled WGS sequence"/>
</dbReference>
<dbReference type="AlphaFoldDB" id="A0A8G1ZZW7"/>
<evidence type="ECO:0000313" key="4">
    <source>
        <dbReference type="EMBL" id="RZE27825.1"/>
    </source>
</evidence>
<dbReference type="InterPro" id="IPR041183">
    <property type="entry name" value="Cyclophilin-like"/>
</dbReference>
<evidence type="ECO:0000313" key="5">
    <source>
        <dbReference type="Proteomes" id="UP000292693"/>
    </source>
</evidence>
<feature type="domain" description="Cyclophilin-like" evidence="3">
    <location>
        <begin position="53"/>
        <end position="150"/>
    </location>
</feature>
<name>A0A8G1ZZW7_9ACTN</name>
<evidence type="ECO:0000256" key="1">
    <source>
        <dbReference type="SAM" id="MobiDB-lite"/>
    </source>
</evidence>